<dbReference type="EMBL" id="BRXU01000038">
    <property type="protein sequence ID" value="GLC60717.1"/>
    <property type="molecule type" value="Genomic_DNA"/>
</dbReference>
<protein>
    <submittedName>
        <fullName evidence="2">Uncharacterized protein</fullName>
    </submittedName>
</protein>
<feature type="compositionally biased region" description="Basic and acidic residues" evidence="1">
    <location>
        <begin position="1"/>
        <end position="10"/>
    </location>
</feature>
<accession>A0A9W6F8U8</accession>
<evidence type="ECO:0000313" key="3">
    <source>
        <dbReference type="Proteomes" id="UP001165080"/>
    </source>
</evidence>
<reference evidence="2 3" key="1">
    <citation type="journal article" date="2023" name="Commun. Biol.">
        <title>Reorganization of the ancestral sex-determining regions during the evolution of trioecy in Pleodorina starrii.</title>
        <authorList>
            <person name="Takahashi K."/>
            <person name="Suzuki S."/>
            <person name="Kawai-Toyooka H."/>
            <person name="Yamamoto K."/>
            <person name="Hamaji T."/>
            <person name="Ootsuki R."/>
            <person name="Yamaguchi H."/>
            <person name="Kawachi M."/>
            <person name="Higashiyama T."/>
            <person name="Nozaki H."/>
        </authorList>
    </citation>
    <scope>NUCLEOTIDE SEQUENCE [LARGE SCALE GENOMIC DNA]</scope>
    <source>
        <strain evidence="2 3">NIES-4479</strain>
    </source>
</reference>
<gene>
    <name evidence="2" type="primary">PLEST011792</name>
    <name evidence="2" type="ORF">PLESTB_001662900</name>
</gene>
<name>A0A9W6F8U8_9CHLO</name>
<keyword evidence="3" id="KW-1185">Reference proteome</keyword>
<dbReference type="AlphaFoldDB" id="A0A9W6F8U8"/>
<evidence type="ECO:0000313" key="2">
    <source>
        <dbReference type="EMBL" id="GLC60717.1"/>
    </source>
</evidence>
<feature type="region of interest" description="Disordered" evidence="1">
    <location>
        <begin position="1"/>
        <end position="51"/>
    </location>
</feature>
<comment type="caution">
    <text evidence="2">The sequence shown here is derived from an EMBL/GenBank/DDBJ whole genome shotgun (WGS) entry which is preliminary data.</text>
</comment>
<evidence type="ECO:0000256" key="1">
    <source>
        <dbReference type="SAM" id="MobiDB-lite"/>
    </source>
</evidence>
<feature type="compositionally biased region" description="Gly residues" evidence="1">
    <location>
        <begin position="31"/>
        <end position="51"/>
    </location>
</feature>
<proteinExistence type="predicted"/>
<sequence length="133" mass="14224">MYGEKYDTQRRNGSGLGERKRHSRRRRPDGGGRLSGGRGSSAGVRGAVGTGWKGPPALVLQCSALEPAWADRGVTCESSAWGVPTGRRSAALTGNKIFKIRAAVAVMAGSGRSGRHWQWAFLLPALLNCFLED</sequence>
<organism evidence="2 3">
    <name type="scientific">Pleodorina starrii</name>
    <dbReference type="NCBI Taxonomy" id="330485"/>
    <lineage>
        <taxon>Eukaryota</taxon>
        <taxon>Viridiplantae</taxon>
        <taxon>Chlorophyta</taxon>
        <taxon>core chlorophytes</taxon>
        <taxon>Chlorophyceae</taxon>
        <taxon>CS clade</taxon>
        <taxon>Chlamydomonadales</taxon>
        <taxon>Volvocaceae</taxon>
        <taxon>Pleodorina</taxon>
    </lineage>
</organism>
<dbReference type="Proteomes" id="UP001165080">
    <property type="component" value="Unassembled WGS sequence"/>
</dbReference>